<dbReference type="OrthoDB" id="3003188at2759"/>
<protein>
    <submittedName>
        <fullName evidence="2">Uncharacterized protein</fullName>
    </submittedName>
</protein>
<evidence type="ECO:0000313" key="2">
    <source>
        <dbReference type="EMBL" id="KZP22485.1"/>
    </source>
</evidence>
<sequence>MLLHCKGCGQTFPTAKSSGTQCALCAKREQVESGVYGSAEERSNALQAVEDHASEKPTETTRKSSGKAMAPEIYVVEDSSDVDASSDVEIVSGKPSKTERAAAIAPRIAQLQAESSAFRLSKKPADNSMTKKTKSFLSKKQAMFAAATSHAHSSLIQFRAEIYFMNDAGKKTKTSIPIHARSFSNSDHLDTVFSRLIDMINETDGHWTKRFPGKPLQKEGPNAVIFVFPSREAIPHKDLSEPVADFWDDFSSRFKPADVTNKTVNLAIQVPAETIADPPSDSDEEPLQHSSLKRKKRTQRSSSRVKREKIEEYIKLEKLSDDEEFEEELRRGSLASATIIVKAEPVKLELKTNADAKLNGPKVKLNVPLKQQIQYTKQHCDAETLEVTSELENTVYSGRLSVMPLKLPFLPRTFEVRIHSQA</sequence>
<dbReference type="AlphaFoldDB" id="A0A166L1T1"/>
<organism evidence="2 3">
    <name type="scientific">Athelia psychrophila</name>
    <dbReference type="NCBI Taxonomy" id="1759441"/>
    <lineage>
        <taxon>Eukaryota</taxon>
        <taxon>Fungi</taxon>
        <taxon>Dikarya</taxon>
        <taxon>Basidiomycota</taxon>
        <taxon>Agaricomycotina</taxon>
        <taxon>Agaricomycetes</taxon>
        <taxon>Agaricomycetidae</taxon>
        <taxon>Atheliales</taxon>
        <taxon>Atheliaceae</taxon>
        <taxon>Athelia</taxon>
    </lineage>
</organism>
<name>A0A166L1T1_9AGAM</name>
<reference evidence="2 3" key="1">
    <citation type="journal article" date="2016" name="Mol. Biol. Evol.">
        <title>Comparative Genomics of Early-Diverging Mushroom-Forming Fungi Provides Insights into the Origins of Lignocellulose Decay Capabilities.</title>
        <authorList>
            <person name="Nagy L.G."/>
            <person name="Riley R."/>
            <person name="Tritt A."/>
            <person name="Adam C."/>
            <person name="Daum C."/>
            <person name="Floudas D."/>
            <person name="Sun H."/>
            <person name="Yadav J.S."/>
            <person name="Pangilinan J."/>
            <person name="Larsson K.H."/>
            <person name="Matsuura K."/>
            <person name="Barry K."/>
            <person name="Labutti K."/>
            <person name="Kuo R."/>
            <person name="Ohm R.A."/>
            <person name="Bhattacharya S.S."/>
            <person name="Shirouzu T."/>
            <person name="Yoshinaga Y."/>
            <person name="Martin F.M."/>
            <person name="Grigoriev I.V."/>
            <person name="Hibbett D.S."/>
        </authorList>
    </citation>
    <scope>NUCLEOTIDE SEQUENCE [LARGE SCALE GENOMIC DNA]</scope>
    <source>
        <strain evidence="2 3">CBS 109695</strain>
    </source>
</reference>
<keyword evidence="3" id="KW-1185">Reference proteome</keyword>
<dbReference type="Proteomes" id="UP000076532">
    <property type="component" value="Unassembled WGS sequence"/>
</dbReference>
<proteinExistence type="predicted"/>
<gene>
    <name evidence="2" type="ORF">FIBSPDRAFT_952856</name>
</gene>
<feature type="compositionally biased region" description="Basic residues" evidence="1">
    <location>
        <begin position="291"/>
        <end position="304"/>
    </location>
</feature>
<feature type="region of interest" description="Disordered" evidence="1">
    <location>
        <begin position="272"/>
        <end position="304"/>
    </location>
</feature>
<feature type="region of interest" description="Disordered" evidence="1">
    <location>
        <begin position="36"/>
        <end position="67"/>
    </location>
</feature>
<feature type="compositionally biased region" description="Basic and acidic residues" evidence="1">
    <location>
        <begin position="39"/>
        <end position="62"/>
    </location>
</feature>
<accession>A0A166L1T1</accession>
<evidence type="ECO:0000313" key="3">
    <source>
        <dbReference type="Proteomes" id="UP000076532"/>
    </source>
</evidence>
<evidence type="ECO:0000256" key="1">
    <source>
        <dbReference type="SAM" id="MobiDB-lite"/>
    </source>
</evidence>
<dbReference type="EMBL" id="KV417539">
    <property type="protein sequence ID" value="KZP22485.1"/>
    <property type="molecule type" value="Genomic_DNA"/>
</dbReference>